<gene>
    <name evidence="1" type="ordered locus">Mnod_5646</name>
</gene>
<name>B8IQH4_METNO</name>
<dbReference type="AlphaFoldDB" id="B8IQH4"/>
<keyword evidence="2" id="KW-1185">Reference proteome</keyword>
<reference evidence="1 2" key="1">
    <citation type="submission" date="2009-01" db="EMBL/GenBank/DDBJ databases">
        <title>Complete sequence of chromosome of Methylobacterium nodulans ORS 2060.</title>
        <authorList>
            <consortium name="US DOE Joint Genome Institute"/>
            <person name="Lucas S."/>
            <person name="Copeland A."/>
            <person name="Lapidus A."/>
            <person name="Glavina del Rio T."/>
            <person name="Dalin E."/>
            <person name="Tice H."/>
            <person name="Bruce D."/>
            <person name="Goodwin L."/>
            <person name="Pitluck S."/>
            <person name="Sims D."/>
            <person name="Brettin T."/>
            <person name="Detter J.C."/>
            <person name="Han C."/>
            <person name="Larimer F."/>
            <person name="Land M."/>
            <person name="Hauser L."/>
            <person name="Kyrpides N."/>
            <person name="Ivanova N."/>
            <person name="Marx C.J."/>
            <person name="Richardson P."/>
        </authorList>
    </citation>
    <scope>NUCLEOTIDE SEQUENCE [LARGE SCALE GENOMIC DNA]</scope>
    <source>
        <strain evidence="2">LMG 21967 / CNCM I-2342 / ORS 2060</strain>
    </source>
</reference>
<dbReference type="RefSeq" id="WP_015932088.1">
    <property type="nucleotide sequence ID" value="NC_011894.1"/>
</dbReference>
<sequence length="61" mass="6501">MMGDGRPQYRGRILGMLLALLGIAVFLALAPTYCARPAQAQVCADCGCTLPNTTSEPILYI</sequence>
<dbReference type="Proteomes" id="UP000008207">
    <property type="component" value="Chromosome"/>
</dbReference>
<evidence type="ECO:0000313" key="1">
    <source>
        <dbReference type="EMBL" id="ACL60486.1"/>
    </source>
</evidence>
<dbReference type="STRING" id="460265.Mnod_5646"/>
<protein>
    <submittedName>
        <fullName evidence="1">Uncharacterized protein</fullName>
    </submittedName>
</protein>
<organism evidence="1 2">
    <name type="scientific">Methylobacterium nodulans (strain LMG 21967 / CNCM I-2342 / ORS 2060)</name>
    <dbReference type="NCBI Taxonomy" id="460265"/>
    <lineage>
        <taxon>Bacteria</taxon>
        <taxon>Pseudomonadati</taxon>
        <taxon>Pseudomonadota</taxon>
        <taxon>Alphaproteobacteria</taxon>
        <taxon>Hyphomicrobiales</taxon>
        <taxon>Methylobacteriaceae</taxon>
        <taxon>Methylobacterium</taxon>
    </lineage>
</organism>
<proteinExistence type="predicted"/>
<dbReference type="HOGENOM" id="CLU_2917360_0_0_5"/>
<dbReference type="EMBL" id="CP001349">
    <property type="protein sequence ID" value="ACL60486.1"/>
    <property type="molecule type" value="Genomic_DNA"/>
</dbReference>
<dbReference type="KEGG" id="mno:Mnod_5646"/>
<evidence type="ECO:0000313" key="2">
    <source>
        <dbReference type="Proteomes" id="UP000008207"/>
    </source>
</evidence>
<accession>B8IQH4</accession>